<evidence type="ECO:0000313" key="3">
    <source>
        <dbReference type="Proteomes" id="UP000542674"/>
    </source>
</evidence>
<name>A0A7W7SZI5_9PSEU</name>
<protein>
    <submittedName>
        <fullName evidence="2">Uncharacterized protein</fullName>
    </submittedName>
</protein>
<comment type="caution">
    <text evidence="2">The sequence shown here is derived from an EMBL/GenBank/DDBJ whole genome shotgun (WGS) entry which is preliminary data.</text>
</comment>
<sequence length="113" mass="12738">MTVFRRYVEENDWEGETWTFWLQVDGNEAGLDRLASLLADLDPSSQYDTEDSEESPYTLADEVEPEHVVDKLVEYSDTGYMASHTKVPGRLVLPEATVAETLHKGGIKDLFVA</sequence>
<dbReference type="RefSeq" id="WP_184666510.1">
    <property type="nucleotide sequence ID" value="NZ_BAABAI010000034.1"/>
</dbReference>
<evidence type="ECO:0000256" key="1">
    <source>
        <dbReference type="SAM" id="MobiDB-lite"/>
    </source>
</evidence>
<dbReference type="Proteomes" id="UP000542674">
    <property type="component" value="Unassembled WGS sequence"/>
</dbReference>
<accession>A0A7W7SZI5</accession>
<gene>
    <name evidence="2" type="ORF">F4559_001123</name>
</gene>
<feature type="region of interest" description="Disordered" evidence="1">
    <location>
        <begin position="43"/>
        <end position="63"/>
    </location>
</feature>
<evidence type="ECO:0000313" key="2">
    <source>
        <dbReference type="EMBL" id="MBB4963764.1"/>
    </source>
</evidence>
<reference evidence="2 3" key="1">
    <citation type="submission" date="2020-08" db="EMBL/GenBank/DDBJ databases">
        <title>Sequencing the genomes of 1000 actinobacteria strains.</title>
        <authorList>
            <person name="Klenk H.-P."/>
        </authorList>
    </citation>
    <scope>NUCLEOTIDE SEQUENCE [LARGE SCALE GENOMIC DNA]</scope>
    <source>
        <strain evidence="2 3">DSM 45084</strain>
    </source>
</reference>
<organism evidence="2 3">
    <name type="scientific">Saccharothrix violaceirubra</name>
    <dbReference type="NCBI Taxonomy" id="413306"/>
    <lineage>
        <taxon>Bacteria</taxon>
        <taxon>Bacillati</taxon>
        <taxon>Actinomycetota</taxon>
        <taxon>Actinomycetes</taxon>
        <taxon>Pseudonocardiales</taxon>
        <taxon>Pseudonocardiaceae</taxon>
        <taxon>Saccharothrix</taxon>
    </lineage>
</organism>
<dbReference type="AlphaFoldDB" id="A0A7W7SZI5"/>
<dbReference type="EMBL" id="JACHJS010000001">
    <property type="protein sequence ID" value="MBB4963764.1"/>
    <property type="molecule type" value="Genomic_DNA"/>
</dbReference>
<keyword evidence="3" id="KW-1185">Reference proteome</keyword>
<proteinExistence type="predicted"/>